<dbReference type="RefSeq" id="WP_089831129.1">
    <property type="nucleotide sequence ID" value="NZ_FNBN01000002.1"/>
</dbReference>
<dbReference type="OrthoDB" id="2634655at2"/>
<evidence type="ECO:0008006" key="4">
    <source>
        <dbReference type="Google" id="ProtNLM"/>
    </source>
</evidence>
<keyword evidence="1" id="KW-0732">Signal</keyword>
<evidence type="ECO:0000313" key="2">
    <source>
        <dbReference type="EMBL" id="SDF67405.1"/>
    </source>
</evidence>
<accession>A0A1G7MZY8</accession>
<proteinExistence type="predicted"/>
<dbReference type="EMBL" id="FNBN01000002">
    <property type="protein sequence ID" value="SDF67405.1"/>
    <property type="molecule type" value="Genomic_DNA"/>
</dbReference>
<dbReference type="Proteomes" id="UP000199045">
    <property type="component" value="Unassembled WGS sequence"/>
</dbReference>
<evidence type="ECO:0000313" key="3">
    <source>
        <dbReference type="Proteomes" id="UP000199045"/>
    </source>
</evidence>
<protein>
    <recommendedName>
        <fullName evidence="4">3-keto-disaccharide hydrolase domain-containing protein</fullName>
    </recommendedName>
</protein>
<organism evidence="2 3">
    <name type="scientific">Chitinophaga filiformis</name>
    <name type="common">Myxococcus filiformis</name>
    <name type="synonym">Flexibacter filiformis</name>
    <dbReference type="NCBI Taxonomy" id="104663"/>
    <lineage>
        <taxon>Bacteria</taxon>
        <taxon>Pseudomonadati</taxon>
        <taxon>Bacteroidota</taxon>
        <taxon>Chitinophagia</taxon>
        <taxon>Chitinophagales</taxon>
        <taxon>Chitinophagaceae</taxon>
        <taxon>Chitinophaga</taxon>
    </lineage>
</organism>
<gene>
    <name evidence="2" type="ORF">SAMN04488121_102621</name>
</gene>
<evidence type="ECO:0000256" key="1">
    <source>
        <dbReference type="SAM" id="SignalP"/>
    </source>
</evidence>
<name>A0A1G7MZY8_CHIFI</name>
<dbReference type="AlphaFoldDB" id="A0A1G7MZY8"/>
<sequence>MYKTFTLLSLLLFSIHLMAQQKDGKRPGKSMSTPATITVAMTADNWDIAPTVAELTTWRSVPALKGLGGKGSAVLKDVDFTDGTIEYDMEPVENGFATIFFRQASPEERECFYFRTYVAGNDAAIDAIQYAPYIASVNMWDMLPYYQGNASFQREKWNHVKLVISGKQMWVYVNDMSRPALKVPHLEGNSTHGSISFEGKGAIFSNLVIKPGQTEGLSPLEGPDPTDNDPRYLREWKVSQPVDTKDVDFSNSFMPGKDAAWEGIWAERRGLVDLTRKFGPSRERRIVWLKANIHTMKEQSRKLNLGFSDEVWVFINGKYVYVDKNLYGQPLSKFPDGRCSIENSSFSVPLKEGDNELLIGVANSFFGWGIVARLDEY</sequence>
<dbReference type="Gene3D" id="2.60.120.560">
    <property type="entry name" value="Exo-inulinase, domain 1"/>
    <property type="match status" value="1"/>
</dbReference>
<feature type="chain" id="PRO_5011574534" description="3-keto-disaccharide hydrolase domain-containing protein" evidence="1">
    <location>
        <begin position="20"/>
        <end position="377"/>
    </location>
</feature>
<feature type="signal peptide" evidence="1">
    <location>
        <begin position="1"/>
        <end position="19"/>
    </location>
</feature>
<dbReference type="STRING" id="104663.SAMN04488121_102621"/>
<reference evidence="2 3" key="1">
    <citation type="submission" date="2016-10" db="EMBL/GenBank/DDBJ databases">
        <authorList>
            <person name="de Groot N.N."/>
        </authorList>
    </citation>
    <scope>NUCLEOTIDE SEQUENCE [LARGE SCALE GENOMIC DNA]</scope>
    <source>
        <strain evidence="2 3">DSM 527</strain>
    </source>
</reference>